<accession>A0ABT9P700</accession>
<feature type="region of interest" description="Disordered" evidence="1">
    <location>
        <begin position="31"/>
        <end position="78"/>
    </location>
</feature>
<keyword evidence="3" id="KW-1185">Reference proteome</keyword>
<dbReference type="Proteomes" id="UP001235712">
    <property type="component" value="Unassembled WGS sequence"/>
</dbReference>
<evidence type="ECO:0000313" key="3">
    <source>
        <dbReference type="Proteomes" id="UP001235712"/>
    </source>
</evidence>
<proteinExistence type="predicted"/>
<comment type="caution">
    <text evidence="2">The sequence shown here is derived from an EMBL/GenBank/DDBJ whole genome shotgun (WGS) entry which is preliminary data.</text>
</comment>
<evidence type="ECO:0000313" key="2">
    <source>
        <dbReference type="EMBL" id="MDP9827840.1"/>
    </source>
</evidence>
<dbReference type="RefSeq" id="WP_307244401.1">
    <property type="nucleotide sequence ID" value="NZ_JAUSQZ010000001.1"/>
</dbReference>
<evidence type="ECO:0000256" key="1">
    <source>
        <dbReference type="SAM" id="MobiDB-lite"/>
    </source>
</evidence>
<dbReference type="EMBL" id="JAUSQZ010000001">
    <property type="protein sequence ID" value="MDP9827840.1"/>
    <property type="molecule type" value="Genomic_DNA"/>
</dbReference>
<protein>
    <submittedName>
        <fullName evidence="2">Uncharacterized protein</fullName>
    </submittedName>
</protein>
<organism evidence="2 3">
    <name type="scientific">Kineosporia succinea</name>
    <dbReference type="NCBI Taxonomy" id="84632"/>
    <lineage>
        <taxon>Bacteria</taxon>
        <taxon>Bacillati</taxon>
        <taxon>Actinomycetota</taxon>
        <taxon>Actinomycetes</taxon>
        <taxon>Kineosporiales</taxon>
        <taxon>Kineosporiaceae</taxon>
        <taxon>Kineosporia</taxon>
    </lineage>
</organism>
<reference evidence="2 3" key="1">
    <citation type="submission" date="2023-07" db="EMBL/GenBank/DDBJ databases">
        <title>Sequencing the genomes of 1000 actinobacteria strains.</title>
        <authorList>
            <person name="Klenk H.-P."/>
        </authorList>
    </citation>
    <scope>NUCLEOTIDE SEQUENCE [LARGE SCALE GENOMIC DNA]</scope>
    <source>
        <strain evidence="2 3">DSM 44388</strain>
    </source>
</reference>
<sequence>MDRPPLTTVLTSVLSAAVENTNRPALLGLLRRQPAPEQDAPVPVVPMPRSIPAPRRSIDPRVQQEDPTAPELDPTPAA</sequence>
<gene>
    <name evidence="2" type="ORF">J2S57_003589</name>
</gene>
<name>A0ABT9P700_9ACTN</name>